<accession>A0A9P5TM57</accession>
<evidence type="ECO:0000313" key="5">
    <source>
        <dbReference type="Proteomes" id="UP000724874"/>
    </source>
</evidence>
<feature type="transmembrane region" description="Helical" evidence="2">
    <location>
        <begin position="317"/>
        <end position="338"/>
    </location>
</feature>
<comment type="caution">
    <text evidence="4">The sequence shown here is derived from an EMBL/GenBank/DDBJ whole genome shotgun (WGS) entry which is preliminary data.</text>
</comment>
<dbReference type="Proteomes" id="UP000724874">
    <property type="component" value="Unassembled WGS sequence"/>
</dbReference>
<dbReference type="AlphaFoldDB" id="A0A9P5TM57"/>
<feature type="compositionally biased region" description="Basic and acidic residues" evidence="1">
    <location>
        <begin position="104"/>
        <end position="135"/>
    </location>
</feature>
<keyword evidence="2" id="KW-0472">Membrane</keyword>
<name>A0A9P5TM57_GYMJU</name>
<evidence type="ECO:0000256" key="1">
    <source>
        <dbReference type="SAM" id="MobiDB-lite"/>
    </source>
</evidence>
<feature type="compositionally biased region" description="Basic residues" evidence="1">
    <location>
        <begin position="146"/>
        <end position="159"/>
    </location>
</feature>
<evidence type="ECO:0000313" key="4">
    <source>
        <dbReference type="EMBL" id="KAF8895035.1"/>
    </source>
</evidence>
<sequence>MASHYTFNQRSKEAPMDYQWTNRPSVKPAWATSVEDTSTPRKRSHDTMSPPTPSLSGTPQQPTFGANQNVPFLFQPVPLPQTPQQHPWAPPPQFTPSRAFPSSEVRDVDMTEVSPFKKEEARAEDTPAKEKEADSSRPMATGGLRRVFRQRTRRARSRKPSADDEGSGGESDEEGTMTPVTQNTSNHYTLNMPAHPAPQSDTPYVLLGYLQFFFNLSLILIFLYLFVQFIITVQRDVALRISEYSQDIIQEISLCATQFKNNRCAGDNPIPAMVKQCALWEACMNRDPTVVGRAKVGAELIAEVINGFVEPISWKTLIFTLTSLAFLTVFINTLLSLYRAKHQPVTEAARHPAPPYSLGPSNTPFPPQFGAYLPPTSAPGWGRYRPEQDLESPSRRRRLENGDIAKIK</sequence>
<dbReference type="GO" id="GO:0006998">
    <property type="term" value="P:nuclear envelope organization"/>
    <property type="evidence" value="ECO:0007669"/>
    <property type="project" value="InterPro"/>
</dbReference>
<keyword evidence="2" id="KW-1133">Transmembrane helix</keyword>
<reference evidence="4" key="1">
    <citation type="submission" date="2020-11" db="EMBL/GenBank/DDBJ databases">
        <authorList>
            <consortium name="DOE Joint Genome Institute"/>
            <person name="Ahrendt S."/>
            <person name="Riley R."/>
            <person name="Andreopoulos W."/>
            <person name="LaButti K."/>
            <person name="Pangilinan J."/>
            <person name="Ruiz-duenas F.J."/>
            <person name="Barrasa J.M."/>
            <person name="Sanchez-Garcia M."/>
            <person name="Camarero S."/>
            <person name="Miyauchi S."/>
            <person name="Serrano A."/>
            <person name="Linde D."/>
            <person name="Babiker R."/>
            <person name="Drula E."/>
            <person name="Ayuso-Fernandez I."/>
            <person name="Pacheco R."/>
            <person name="Padilla G."/>
            <person name="Ferreira P."/>
            <person name="Barriuso J."/>
            <person name="Kellner H."/>
            <person name="Castanera R."/>
            <person name="Alfaro M."/>
            <person name="Ramirez L."/>
            <person name="Pisabarro A.G."/>
            <person name="Kuo A."/>
            <person name="Tritt A."/>
            <person name="Lipzen A."/>
            <person name="He G."/>
            <person name="Yan M."/>
            <person name="Ng V."/>
            <person name="Cullen D."/>
            <person name="Martin F."/>
            <person name="Rosso M.-N."/>
            <person name="Henrissat B."/>
            <person name="Hibbett D."/>
            <person name="Martinez A.T."/>
            <person name="Grigoriev I.V."/>
        </authorList>
    </citation>
    <scope>NUCLEOTIDE SEQUENCE</scope>
    <source>
        <strain evidence="4">AH 44721</strain>
    </source>
</reference>
<keyword evidence="5" id="KW-1185">Reference proteome</keyword>
<feature type="domain" description="Brl1/Brr6" evidence="3">
    <location>
        <begin position="206"/>
        <end position="339"/>
    </location>
</feature>
<organism evidence="4 5">
    <name type="scientific">Gymnopilus junonius</name>
    <name type="common">Spectacular rustgill mushroom</name>
    <name type="synonym">Gymnopilus spectabilis subsp. junonius</name>
    <dbReference type="NCBI Taxonomy" id="109634"/>
    <lineage>
        <taxon>Eukaryota</taxon>
        <taxon>Fungi</taxon>
        <taxon>Dikarya</taxon>
        <taxon>Basidiomycota</taxon>
        <taxon>Agaricomycotina</taxon>
        <taxon>Agaricomycetes</taxon>
        <taxon>Agaricomycetidae</taxon>
        <taxon>Agaricales</taxon>
        <taxon>Agaricineae</taxon>
        <taxon>Hymenogastraceae</taxon>
        <taxon>Gymnopilus</taxon>
    </lineage>
</organism>
<feature type="region of interest" description="Disordered" evidence="1">
    <location>
        <begin position="1"/>
        <end position="185"/>
    </location>
</feature>
<dbReference type="PANTHER" id="PTHR28136:SF1">
    <property type="entry name" value="NUCLEUS EXPORT PROTEIN BRL1"/>
    <property type="match status" value="1"/>
</dbReference>
<dbReference type="Pfam" id="PF10104">
    <property type="entry name" value="Brr6_like_C_C"/>
    <property type="match status" value="1"/>
</dbReference>
<evidence type="ECO:0000256" key="2">
    <source>
        <dbReference type="SAM" id="Phobius"/>
    </source>
</evidence>
<dbReference type="GO" id="GO:0055088">
    <property type="term" value="P:lipid homeostasis"/>
    <property type="evidence" value="ECO:0007669"/>
    <property type="project" value="InterPro"/>
</dbReference>
<feature type="compositionally biased region" description="Basic and acidic residues" evidence="1">
    <location>
        <begin position="384"/>
        <end position="408"/>
    </location>
</feature>
<dbReference type="EMBL" id="JADNYJ010000062">
    <property type="protein sequence ID" value="KAF8895035.1"/>
    <property type="molecule type" value="Genomic_DNA"/>
</dbReference>
<feature type="compositionally biased region" description="Polar residues" evidence="1">
    <location>
        <begin position="54"/>
        <end position="70"/>
    </location>
</feature>
<keyword evidence="2" id="KW-0812">Transmembrane</keyword>
<feature type="compositionally biased region" description="Acidic residues" evidence="1">
    <location>
        <begin position="163"/>
        <end position="175"/>
    </location>
</feature>
<dbReference type="OrthoDB" id="5961at2759"/>
<dbReference type="PANTHER" id="PTHR28136">
    <property type="entry name" value="NUCLEUS EXPORT PROTEIN BRR6"/>
    <property type="match status" value="1"/>
</dbReference>
<dbReference type="SMART" id="SM01042">
    <property type="entry name" value="Brr6_like_C_C"/>
    <property type="match status" value="1"/>
</dbReference>
<evidence type="ECO:0000259" key="3">
    <source>
        <dbReference type="SMART" id="SM01042"/>
    </source>
</evidence>
<gene>
    <name evidence="4" type="ORF">CPB84DRAFT_1816036</name>
</gene>
<dbReference type="GO" id="GO:0031965">
    <property type="term" value="C:nuclear membrane"/>
    <property type="evidence" value="ECO:0007669"/>
    <property type="project" value="InterPro"/>
</dbReference>
<feature type="compositionally biased region" description="Pro residues" evidence="1">
    <location>
        <begin position="352"/>
        <end position="367"/>
    </location>
</feature>
<feature type="transmembrane region" description="Helical" evidence="2">
    <location>
        <begin position="212"/>
        <end position="231"/>
    </location>
</feature>
<dbReference type="InterPro" id="IPR018767">
    <property type="entry name" value="Brl1/Brr6_dom"/>
</dbReference>
<proteinExistence type="predicted"/>
<feature type="region of interest" description="Disordered" evidence="1">
    <location>
        <begin position="349"/>
        <end position="408"/>
    </location>
</feature>
<protein>
    <submittedName>
        <fullName evidence="4">Di-sulfide bridge nucleocytoplasmic transport domain-containing protein</fullName>
    </submittedName>
</protein>
<dbReference type="InterPro" id="IPR040202">
    <property type="entry name" value="Brl1/Brr6"/>
</dbReference>